<dbReference type="InterPro" id="IPR011044">
    <property type="entry name" value="Quino_amine_DH_bsu"/>
</dbReference>
<feature type="repeat" description="WD" evidence="3">
    <location>
        <begin position="915"/>
        <end position="956"/>
    </location>
</feature>
<dbReference type="InterPro" id="IPR027417">
    <property type="entry name" value="P-loop_NTPase"/>
</dbReference>
<dbReference type="Pfam" id="PF20703">
    <property type="entry name" value="nSTAND1"/>
    <property type="match status" value="1"/>
</dbReference>
<proteinExistence type="predicted"/>
<sequence>MMTTDVIAKNQKTLQQLAQAMALSRGQFKLILVRCNYGDVCQQWSKELTQTCQQQHQFSLTAVHLPSEAQNLAQAIQAIQPFPPDGVQLLGLNQLADVQQFLANSNQIRDRLRRTCPFPIAIWLNDRTLKQMFKLANDLQSWTTSKQFVPTPNDLEQQLHHLVAAFFQRLPQASPEQWLGSQPLLSQSEQRELDLAQQELNRDLSPSLQADLALIQSQQHLVQQNLSQAEQQLEQGVQFWQDSSPPTPNRQTRLGWIAFQQAVLSLWRSEQQQGSLDYPDLHLLNRHFQESQQHFQAANEPDLAHLVANAAVVQLVSHLRDITHPETSPDPEQVDHLAAVNEQLCQQESFPFPNLWLKALEQLHHIYFQDRQDYRRAFSIQQQQWQVQRYGGQRAFVGASRLQGILYQRCSLDNLPPEIKESGREEDVRQLQERLSGTQSKILVIHGLSGVGKSSLLNAGLLPVLREKTFSGGREGIPILLRLYQPWTEKLEAAIDQTSRRHKKSLKGIPQGSAQQRIEAKLRALEEQHCQVILVFDQFEEFFFANPNPQDQAAFFEFIGRLCSNIQQLGALKVVFSLRTDYVGYLLLCNDLESMDCINRDILSRQVLHKLGNLSAERTRQVLANLAPHLEAELRTRLVVDLSQEMGAVRPIELQLVGFQLESQQIHEMSAYDALGEHPKQQLVQGYLDDIVRACGSEQERLANGVLYLLTDERRTRPLRSYEELWQELQQVSQVSQGQVLQESLDLVLEIFTASGLVVVIPGEPQRYQLVHDYLAELIYESRQSELIASLQEERRQRLVAERTLEELEQRQTQVKRRTRWLSAAGVIVIAVSLGAVVWGNRELNTARLITRLERDSHLALQQFERNDELEALLTATRTARELQQATPPGQNYGTMRPIVSLSEVLRNIRLRNTWEAHSGWVNSAEFNGDGTMVVSASNDGTVKLWDVTTGELLHSLEAHSSRVTSAEFNGDGTMVVWASLDGIVKLWDATTGELLHSLEAHSGGVISAKFNRDGTRVVSASSDGTVKLWDATTGELLHSLEAHSGEVWTAEFNGDGTKVVSASNDRTVKLWDATTGELLQSLEAHLGWWVESAEFNGDSTMVVSASGDGTVKLWDVETGELLHALEAHSKWVTSAAFNGDGTMVVSASGDGTVKLWDVETGELLHSLEAHSGGVTSAEFNGDGTRVVSASDDGTVKLWDVGTGELLHSLEAHSSRVYSAEFNGDGTSVVSASGDGTVKLWDVSSELLHSLEAHSGSVWRAEFNEDGTMVVSASWDRIKLWDVTTGELLHALEAHSGPVTSAEFNGDGTMVVSASEDGTVKLWDVETGELLHSLEAHSGSVWRAEFNEDGTMVVSASLDGTVKLWDVGTGELLHSLEAHSGWVWRAEFNGDGTRLVSASGDGTVKLWDVNSGELLQSFESQSDWVNSAEFEGNAMRLFSPGFLDGDGKVELIDTVSGERLQSFDAHEDRVYSAEFNGDGTRMVSASEDGTVKIWDISSGKLLYSFEAHLSPVRSAKFNHDGTRIVSASDDGTVKIWKVETLDELLDRACDWLRPYLTSNPNVTEADRALCNIPPPETSPSD</sequence>
<dbReference type="PANTHER" id="PTHR19879">
    <property type="entry name" value="TRANSCRIPTION INITIATION FACTOR TFIID"/>
    <property type="match status" value="1"/>
</dbReference>
<keyword evidence="1 3" id="KW-0853">WD repeat</keyword>
<feature type="repeat" description="WD" evidence="3">
    <location>
        <begin position="1505"/>
        <end position="1546"/>
    </location>
</feature>
<feature type="repeat" description="WD" evidence="3">
    <location>
        <begin position="1334"/>
        <end position="1375"/>
    </location>
</feature>
<feature type="repeat" description="WD" evidence="3">
    <location>
        <begin position="1126"/>
        <end position="1167"/>
    </location>
</feature>
<dbReference type="SUPFAM" id="SSF50978">
    <property type="entry name" value="WD40 repeat-like"/>
    <property type="match status" value="1"/>
</dbReference>
<evidence type="ECO:0000256" key="2">
    <source>
        <dbReference type="ARBA" id="ARBA00022737"/>
    </source>
</evidence>
<dbReference type="Gene3D" id="3.40.50.300">
    <property type="entry name" value="P-loop containing nucleotide triphosphate hydrolases"/>
    <property type="match status" value="1"/>
</dbReference>
<dbReference type="Gene3D" id="2.130.10.10">
    <property type="entry name" value="YVTN repeat-like/Quinoprotein amine dehydrogenase"/>
    <property type="match status" value="7"/>
</dbReference>
<dbReference type="SUPFAM" id="SSF52540">
    <property type="entry name" value="P-loop containing nucleoside triphosphate hydrolases"/>
    <property type="match status" value="1"/>
</dbReference>
<feature type="repeat" description="WD" evidence="3">
    <location>
        <begin position="1463"/>
        <end position="1504"/>
    </location>
</feature>
<evidence type="ECO:0000313" key="6">
    <source>
        <dbReference type="EMBL" id="USR93011.1"/>
    </source>
</evidence>
<keyword evidence="7" id="KW-1185">Reference proteome</keyword>
<dbReference type="InterPro" id="IPR018391">
    <property type="entry name" value="PQQ_b-propeller_rpt"/>
</dbReference>
<protein>
    <recommendedName>
        <fullName evidence="5">Novel STAND NTPase 1 domain-containing protein</fullName>
    </recommendedName>
</protein>
<feature type="repeat" description="WD" evidence="3">
    <location>
        <begin position="1041"/>
        <end position="1082"/>
    </location>
</feature>
<feature type="repeat" description="WD" evidence="3">
    <location>
        <begin position="1376"/>
        <end position="1417"/>
    </location>
</feature>
<dbReference type="Pfam" id="PF00400">
    <property type="entry name" value="WD40"/>
    <property type="match status" value="14"/>
</dbReference>
<feature type="domain" description="Novel STAND NTPase 1" evidence="5">
    <location>
        <begin position="423"/>
        <end position="810"/>
    </location>
</feature>
<keyword evidence="2" id="KW-0677">Repeat</keyword>
<feature type="repeat" description="WD" evidence="3">
    <location>
        <begin position="1091"/>
        <end position="1125"/>
    </location>
</feature>
<accession>A0ABY5AXI2</accession>
<dbReference type="SMART" id="SM00564">
    <property type="entry name" value="PQQ"/>
    <property type="match status" value="12"/>
</dbReference>
<organism evidence="6 7">
    <name type="scientific">Phormidium yuhuli AB48</name>
    <dbReference type="NCBI Taxonomy" id="2940671"/>
    <lineage>
        <taxon>Bacteria</taxon>
        <taxon>Bacillati</taxon>
        <taxon>Cyanobacteriota</taxon>
        <taxon>Cyanophyceae</taxon>
        <taxon>Oscillatoriophycideae</taxon>
        <taxon>Oscillatoriales</taxon>
        <taxon>Oscillatoriaceae</taxon>
        <taxon>Phormidium</taxon>
        <taxon>Phormidium yuhuli</taxon>
    </lineage>
</organism>
<dbReference type="PROSITE" id="PS50082">
    <property type="entry name" value="WD_REPEATS_2"/>
    <property type="match status" value="14"/>
</dbReference>
<dbReference type="InterPro" id="IPR001680">
    <property type="entry name" value="WD40_rpt"/>
</dbReference>
<dbReference type="InterPro" id="IPR019775">
    <property type="entry name" value="WD40_repeat_CS"/>
</dbReference>
<dbReference type="Proteomes" id="UP001056708">
    <property type="component" value="Chromosome"/>
</dbReference>
<feature type="repeat" description="WD" evidence="3">
    <location>
        <begin position="1251"/>
        <end position="1291"/>
    </location>
</feature>
<gene>
    <name evidence="6" type="ORF">NEA10_09950</name>
</gene>
<keyword evidence="4" id="KW-0175">Coiled coil</keyword>
<feature type="repeat" description="WD" evidence="3">
    <location>
        <begin position="1292"/>
        <end position="1333"/>
    </location>
</feature>
<evidence type="ECO:0000259" key="5">
    <source>
        <dbReference type="Pfam" id="PF20703"/>
    </source>
</evidence>
<dbReference type="InterPro" id="IPR011047">
    <property type="entry name" value="Quinoprotein_ADH-like_sf"/>
</dbReference>
<feature type="repeat" description="WD" evidence="3">
    <location>
        <begin position="999"/>
        <end position="1040"/>
    </location>
</feature>
<dbReference type="PROSITE" id="PS00678">
    <property type="entry name" value="WD_REPEATS_1"/>
    <property type="match status" value="11"/>
</dbReference>
<dbReference type="RefSeq" id="WP_252665185.1">
    <property type="nucleotide sequence ID" value="NZ_CP098611.1"/>
</dbReference>
<feature type="repeat" description="WD" evidence="3">
    <location>
        <begin position="1168"/>
        <end position="1209"/>
    </location>
</feature>
<dbReference type="SMART" id="SM00320">
    <property type="entry name" value="WD40"/>
    <property type="match status" value="15"/>
</dbReference>
<reference evidence="6" key="1">
    <citation type="submission" date="2022-06" db="EMBL/GenBank/DDBJ databases">
        <title>Genome sequence of Phormidium yuhuli AB48 isolated from an industrial photobioreactor environment.</title>
        <authorList>
            <person name="Qiu Y."/>
            <person name="Noonan A.J.C."/>
            <person name="Dofher K."/>
            <person name="Koch M."/>
            <person name="Kieft B."/>
            <person name="Lin X."/>
            <person name="Ziels R.M."/>
            <person name="Hallam S.J."/>
        </authorList>
    </citation>
    <scope>NUCLEOTIDE SEQUENCE</scope>
    <source>
        <strain evidence="6">AB48</strain>
    </source>
</reference>
<dbReference type="PROSITE" id="PS50294">
    <property type="entry name" value="WD_REPEATS_REGION"/>
    <property type="match status" value="13"/>
</dbReference>
<dbReference type="CDD" id="cd00200">
    <property type="entry name" value="WD40"/>
    <property type="match status" value="2"/>
</dbReference>
<evidence type="ECO:0000256" key="3">
    <source>
        <dbReference type="PROSITE-ProRule" id="PRU00221"/>
    </source>
</evidence>
<dbReference type="EMBL" id="CP098611">
    <property type="protein sequence ID" value="USR93011.1"/>
    <property type="molecule type" value="Genomic_DNA"/>
</dbReference>
<dbReference type="InterPro" id="IPR020472">
    <property type="entry name" value="WD40_PAC1"/>
</dbReference>
<dbReference type="SUPFAM" id="SSF50998">
    <property type="entry name" value="Quinoprotein alcohol dehydrogenase-like"/>
    <property type="match status" value="1"/>
</dbReference>
<dbReference type="InterPro" id="IPR036322">
    <property type="entry name" value="WD40_repeat_dom_sf"/>
</dbReference>
<dbReference type="InterPro" id="IPR049052">
    <property type="entry name" value="nSTAND1"/>
</dbReference>
<feature type="repeat" description="WD" evidence="3">
    <location>
        <begin position="1210"/>
        <end position="1245"/>
    </location>
</feature>
<name>A0ABY5AXI2_9CYAN</name>
<feature type="repeat" description="WD" evidence="3">
    <location>
        <begin position="957"/>
        <end position="998"/>
    </location>
</feature>
<feature type="coiled-coil region" evidence="4">
    <location>
        <begin position="791"/>
        <end position="818"/>
    </location>
</feature>
<evidence type="ECO:0000313" key="7">
    <source>
        <dbReference type="Proteomes" id="UP001056708"/>
    </source>
</evidence>
<dbReference type="SUPFAM" id="SSF50969">
    <property type="entry name" value="YVTN repeat-like/Quinoprotein amine dehydrogenase"/>
    <property type="match status" value="1"/>
</dbReference>
<evidence type="ECO:0000256" key="1">
    <source>
        <dbReference type="ARBA" id="ARBA00022574"/>
    </source>
</evidence>
<evidence type="ECO:0000256" key="4">
    <source>
        <dbReference type="SAM" id="Coils"/>
    </source>
</evidence>
<dbReference type="PANTHER" id="PTHR19879:SF9">
    <property type="entry name" value="TRANSCRIPTION INITIATION FACTOR TFIID SUBUNIT 5"/>
    <property type="match status" value="1"/>
</dbReference>
<dbReference type="PRINTS" id="PR00320">
    <property type="entry name" value="GPROTEINBRPT"/>
</dbReference>
<dbReference type="InterPro" id="IPR015943">
    <property type="entry name" value="WD40/YVTN_repeat-like_dom_sf"/>
</dbReference>